<dbReference type="RefSeq" id="WP_085792322.1">
    <property type="nucleotide sequence ID" value="NZ_FWFK01000004.1"/>
</dbReference>
<reference evidence="1 2" key="1">
    <citation type="submission" date="2017-03" db="EMBL/GenBank/DDBJ databases">
        <authorList>
            <person name="Afonso C.L."/>
            <person name="Miller P.J."/>
            <person name="Scott M.A."/>
            <person name="Spackman E."/>
            <person name="Goraichik I."/>
            <person name="Dimitrov K.M."/>
            <person name="Suarez D.L."/>
            <person name="Swayne D.E."/>
        </authorList>
    </citation>
    <scope>NUCLEOTIDE SEQUENCE [LARGE SCALE GENOMIC DNA]</scope>
    <source>
        <strain evidence="1 2">CECT 8625</strain>
    </source>
</reference>
<accession>A0A1X6ZIG4</accession>
<proteinExistence type="predicted"/>
<keyword evidence="2" id="KW-1185">Reference proteome</keyword>
<dbReference type="AlphaFoldDB" id="A0A1X6ZIG4"/>
<organism evidence="1 2">
    <name type="scientific">Roseivivax jejudonensis</name>
    <dbReference type="NCBI Taxonomy" id="1529041"/>
    <lineage>
        <taxon>Bacteria</taxon>
        <taxon>Pseudomonadati</taxon>
        <taxon>Pseudomonadota</taxon>
        <taxon>Alphaproteobacteria</taxon>
        <taxon>Rhodobacterales</taxon>
        <taxon>Roseobacteraceae</taxon>
        <taxon>Roseivivax</taxon>
    </lineage>
</organism>
<dbReference type="OrthoDB" id="7630980at2"/>
<name>A0A1X6ZIG4_9RHOB</name>
<dbReference type="InterPro" id="IPR027417">
    <property type="entry name" value="P-loop_NTPase"/>
</dbReference>
<dbReference type="Gene3D" id="3.40.50.300">
    <property type="entry name" value="P-loop containing nucleotide triphosphate hydrolases"/>
    <property type="match status" value="1"/>
</dbReference>
<evidence type="ECO:0000313" key="2">
    <source>
        <dbReference type="Proteomes" id="UP000193570"/>
    </source>
</evidence>
<dbReference type="SUPFAM" id="SSF52540">
    <property type="entry name" value="P-loop containing nucleoside triphosphate hydrolases"/>
    <property type="match status" value="1"/>
</dbReference>
<evidence type="ECO:0000313" key="1">
    <source>
        <dbReference type="EMBL" id="SLN52512.1"/>
    </source>
</evidence>
<dbReference type="EMBL" id="FWFK01000004">
    <property type="protein sequence ID" value="SLN52512.1"/>
    <property type="molecule type" value="Genomic_DNA"/>
</dbReference>
<protein>
    <recommendedName>
        <fullName evidence="3">SOS cell division inhibitor</fullName>
    </recommendedName>
</protein>
<evidence type="ECO:0008006" key="3">
    <source>
        <dbReference type="Google" id="ProtNLM"/>
    </source>
</evidence>
<gene>
    <name evidence="1" type="ORF">ROJ8625_02651</name>
</gene>
<sequence>MLVAPLARKPHAPPPALTLWDEVTLPLARVHEICGRARRTLALRLAAQAGSPVIWIAPAWGRDPLNPPGMAPLIDPGEVIFAAARRPEDLLWAAEESLRAGVAPVVVAELPEPPPLTPVRRLHLAAEAGAEIGRCRPLGLLLTPGSGGAPGVETRFRMEPAHAGGQDHWRLDRLRARMAPPCAWRVGPGGIEARLEPDLT</sequence>
<dbReference type="Proteomes" id="UP000193570">
    <property type="component" value="Unassembled WGS sequence"/>
</dbReference>